<keyword evidence="3" id="KW-1185">Reference proteome</keyword>
<evidence type="ECO:0000256" key="1">
    <source>
        <dbReference type="SAM" id="MobiDB-lite"/>
    </source>
</evidence>
<dbReference type="AlphaFoldDB" id="A0A370X2U1"/>
<dbReference type="OrthoDB" id="9011871at2"/>
<protein>
    <submittedName>
        <fullName evidence="2">Uncharacterized protein</fullName>
    </submittedName>
</protein>
<comment type="caution">
    <text evidence="2">The sequence shown here is derived from an EMBL/GenBank/DDBJ whole genome shotgun (WGS) entry which is preliminary data.</text>
</comment>
<name>A0A370X2U1_9GAMM</name>
<feature type="region of interest" description="Disordered" evidence="1">
    <location>
        <begin position="1"/>
        <end position="39"/>
    </location>
</feature>
<evidence type="ECO:0000313" key="2">
    <source>
        <dbReference type="EMBL" id="RDS82600.1"/>
    </source>
</evidence>
<sequence>MKQPGLDGRHRDKKGTIDLKHGNTKNKNLPTPIPGFGPDVTLKEMRDETGKMSEQAIRAAMRNRKS</sequence>
<organism evidence="2 3">
    <name type="scientific">Dyella psychrodurans</name>
    <dbReference type="NCBI Taxonomy" id="1927960"/>
    <lineage>
        <taxon>Bacteria</taxon>
        <taxon>Pseudomonadati</taxon>
        <taxon>Pseudomonadota</taxon>
        <taxon>Gammaproteobacteria</taxon>
        <taxon>Lysobacterales</taxon>
        <taxon>Rhodanobacteraceae</taxon>
        <taxon>Dyella</taxon>
    </lineage>
</organism>
<evidence type="ECO:0000313" key="3">
    <source>
        <dbReference type="Proteomes" id="UP000255334"/>
    </source>
</evidence>
<accession>A0A370X2U1</accession>
<dbReference type="Proteomes" id="UP000255334">
    <property type="component" value="Unassembled WGS sequence"/>
</dbReference>
<gene>
    <name evidence="2" type="ORF">DWU99_14465</name>
</gene>
<dbReference type="RefSeq" id="WP_115478776.1">
    <property type="nucleotide sequence ID" value="NZ_QRBF01000005.1"/>
</dbReference>
<reference evidence="2 3" key="1">
    <citation type="submission" date="2018-07" db="EMBL/GenBank/DDBJ databases">
        <title>Dyella monticola sp. nov. and Dyella psychrodurans sp. nov. isolated from monsoon evergreen broad-leaved forest soil of Dinghu Mountain, China.</title>
        <authorList>
            <person name="Gao Z."/>
            <person name="Qiu L."/>
        </authorList>
    </citation>
    <scope>NUCLEOTIDE SEQUENCE [LARGE SCALE GENOMIC DNA]</scope>
    <source>
        <strain evidence="2 3">4MSK11</strain>
    </source>
</reference>
<proteinExistence type="predicted"/>
<dbReference type="EMBL" id="QRBF01000005">
    <property type="protein sequence ID" value="RDS82600.1"/>
    <property type="molecule type" value="Genomic_DNA"/>
</dbReference>
<feature type="compositionally biased region" description="Basic and acidic residues" evidence="1">
    <location>
        <begin position="7"/>
        <end position="21"/>
    </location>
</feature>